<protein>
    <submittedName>
        <fullName evidence="1">Uncharacterized protein</fullName>
    </submittedName>
</protein>
<keyword evidence="2" id="KW-1185">Reference proteome</keyword>
<evidence type="ECO:0000313" key="1">
    <source>
        <dbReference type="EMBL" id="CAE7939445.1"/>
    </source>
</evidence>
<comment type="caution">
    <text evidence="1">The sequence shown here is derived from an EMBL/GenBank/DDBJ whole genome shotgun (WGS) entry which is preliminary data.</text>
</comment>
<accession>A0A813C3H9</accession>
<reference evidence="1" key="1">
    <citation type="submission" date="2021-02" db="EMBL/GenBank/DDBJ databases">
        <authorList>
            <person name="Dougan E. K."/>
            <person name="Rhodes N."/>
            <person name="Thang M."/>
            <person name="Chan C."/>
        </authorList>
    </citation>
    <scope>NUCLEOTIDE SEQUENCE</scope>
</reference>
<evidence type="ECO:0000313" key="2">
    <source>
        <dbReference type="Proteomes" id="UP000601435"/>
    </source>
</evidence>
<name>A0A813C3H9_9DINO</name>
<organism evidence="1 2">
    <name type="scientific">Symbiodinium necroappetens</name>
    <dbReference type="NCBI Taxonomy" id="1628268"/>
    <lineage>
        <taxon>Eukaryota</taxon>
        <taxon>Sar</taxon>
        <taxon>Alveolata</taxon>
        <taxon>Dinophyceae</taxon>
        <taxon>Suessiales</taxon>
        <taxon>Symbiodiniaceae</taxon>
        <taxon>Symbiodinium</taxon>
    </lineage>
</organism>
<dbReference type="Proteomes" id="UP000601435">
    <property type="component" value="Unassembled WGS sequence"/>
</dbReference>
<gene>
    <name evidence="1" type="ORF">SNEC2469_LOCUS33517</name>
</gene>
<dbReference type="EMBL" id="CAJNJA010088835">
    <property type="protein sequence ID" value="CAE7939445.1"/>
    <property type="molecule type" value="Genomic_DNA"/>
</dbReference>
<sequence>MMLMSPELKQQLEFWQSITGKNLHGNAYIFVVDKALALEQPADLQQLGTRHFRGFLTVLEPEQPPRLWRDLDHAANHWIGDMPPDVMLRAPKLFVEQVVHGRWSALLLPHLPNKIKSGSSTLTMNWPAVGLDAHHPSIPQLTLIAQTFPDEESNVALNAELLDEAMDFLKTYAASLSVHATDETFENVEYIALQKCVATFQTLKASMDPSAFVRSVRDMTGKGVALWRCSRRPYQVAFLVKAVTLASLLRSANAMSEVLQTAACIVLPSVLQPSFLTMLDTCKQHIPHESTISRWKLLLDGSFMLFLRQCNQGQSDGSGGFVRYLMADASSQHGRELEHIMLCSIKKQDLARLYGSYCRLMDMWPPG</sequence>
<dbReference type="AlphaFoldDB" id="A0A813C3H9"/>
<proteinExistence type="predicted"/>